<feature type="region of interest" description="Disordered" evidence="1">
    <location>
        <begin position="71"/>
        <end position="111"/>
    </location>
</feature>
<gene>
    <name evidence="3" type="ORF">C8N35_108136</name>
</gene>
<feature type="compositionally biased region" description="Low complexity" evidence="1">
    <location>
        <begin position="97"/>
        <end position="111"/>
    </location>
</feature>
<dbReference type="Gene3D" id="1.10.260.40">
    <property type="entry name" value="lambda repressor-like DNA-binding domains"/>
    <property type="match status" value="1"/>
</dbReference>
<dbReference type="Proteomes" id="UP000244081">
    <property type="component" value="Unassembled WGS sequence"/>
</dbReference>
<dbReference type="Pfam" id="PF01381">
    <property type="entry name" value="HTH_3"/>
    <property type="match status" value="1"/>
</dbReference>
<dbReference type="PROSITE" id="PS50943">
    <property type="entry name" value="HTH_CROC1"/>
    <property type="match status" value="1"/>
</dbReference>
<reference evidence="3 4" key="1">
    <citation type="submission" date="2018-04" db="EMBL/GenBank/DDBJ databases">
        <title>Genomic Encyclopedia of Archaeal and Bacterial Type Strains, Phase II (KMG-II): from individual species to whole genera.</title>
        <authorList>
            <person name="Goeker M."/>
        </authorList>
    </citation>
    <scope>NUCLEOTIDE SEQUENCE [LARGE SCALE GENOMIC DNA]</scope>
    <source>
        <strain evidence="3 4">DSM 23382</strain>
    </source>
</reference>
<keyword evidence="4" id="KW-1185">Reference proteome</keyword>
<evidence type="ECO:0000259" key="2">
    <source>
        <dbReference type="PROSITE" id="PS50943"/>
    </source>
</evidence>
<feature type="compositionally biased region" description="Basic and acidic residues" evidence="1">
    <location>
        <begin position="74"/>
        <end position="95"/>
    </location>
</feature>
<evidence type="ECO:0000256" key="1">
    <source>
        <dbReference type="SAM" id="MobiDB-lite"/>
    </source>
</evidence>
<dbReference type="SMART" id="SM00530">
    <property type="entry name" value="HTH_XRE"/>
    <property type="match status" value="1"/>
</dbReference>
<feature type="domain" description="HTH cro/C1-type" evidence="2">
    <location>
        <begin position="12"/>
        <end position="45"/>
    </location>
</feature>
<dbReference type="SUPFAM" id="SSF47413">
    <property type="entry name" value="lambda repressor-like DNA-binding domains"/>
    <property type="match status" value="1"/>
</dbReference>
<sequence>MNTSSAMTPEQFRDWRKSLGWKQKDAAEKLGLKKRMIQYYEKGDRDGRKVDIPKSVRLACYALSLGITDFDGQTCHKEDKPAQAPRAEDAPHGEDISPAGSGPGSSTPARD</sequence>
<comment type="caution">
    <text evidence="3">The sequence shown here is derived from an EMBL/GenBank/DDBJ whole genome shotgun (WGS) entry which is preliminary data.</text>
</comment>
<protein>
    <submittedName>
        <fullName evidence="3">Helix-turn-helix protein</fullName>
    </submittedName>
</protein>
<dbReference type="CDD" id="cd00093">
    <property type="entry name" value="HTH_XRE"/>
    <property type="match status" value="1"/>
</dbReference>
<evidence type="ECO:0000313" key="4">
    <source>
        <dbReference type="Proteomes" id="UP000244081"/>
    </source>
</evidence>
<dbReference type="RefSeq" id="WP_245926854.1">
    <property type="nucleotide sequence ID" value="NZ_QAYG01000008.1"/>
</dbReference>
<dbReference type="AlphaFoldDB" id="A0A2T5V5R9"/>
<organism evidence="3 4">
    <name type="scientific">Breoghania corrubedonensis</name>
    <dbReference type="NCBI Taxonomy" id="665038"/>
    <lineage>
        <taxon>Bacteria</taxon>
        <taxon>Pseudomonadati</taxon>
        <taxon>Pseudomonadota</taxon>
        <taxon>Alphaproteobacteria</taxon>
        <taxon>Hyphomicrobiales</taxon>
        <taxon>Stappiaceae</taxon>
        <taxon>Breoghania</taxon>
    </lineage>
</organism>
<accession>A0A2T5V5R9</accession>
<evidence type="ECO:0000313" key="3">
    <source>
        <dbReference type="EMBL" id="PTW59099.1"/>
    </source>
</evidence>
<dbReference type="InterPro" id="IPR010982">
    <property type="entry name" value="Lambda_DNA-bd_dom_sf"/>
</dbReference>
<dbReference type="InterPro" id="IPR001387">
    <property type="entry name" value="Cro/C1-type_HTH"/>
</dbReference>
<name>A0A2T5V5R9_9HYPH</name>
<dbReference type="GO" id="GO:0003677">
    <property type="term" value="F:DNA binding"/>
    <property type="evidence" value="ECO:0007669"/>
    <property type="project" value="InterPro"/>
</dbReference>
<dbReference type="EMBL" id="QAYG01000008">
    <property type="protein sequence ID" value="PTW59099.1"/>
    <property type="molecule type" value="Genomic_DNA"/>
</dbReference>
<proteinExistence type="predicted"/>